<evidence type="ECO:0000256" key="4">
    <source>
        <dbReference type="ARBA" id="ARBA00023004"/>
    </source>
</evidence>
<proteinExistence type="inferred from homology"/>
<dbReference type="Pfam" id="PF01257">
    <property type="entry name" value="2Fe-2S_thioredx"/>
    <property type="match status" value="1"/>
</dbReference>
<dbReference type="GO" id="GO:0008137">
    <property type="term" value="F:NADH dehydrogenase (ubiquinone) activity"/>
    <property type="evidence" value="ECO:0007669"/>
    <property type="project" value="InterPro"/>
</dbReference>
<dbReference type="SUPFAM" id="SSF140490">
    <property type="entry name" value="Nqo1C-terminal domain-like"/>
    <property type="match status" value="1"/>
</dbReference>
<comment type="caution">
    <text evidence="7">The sequence shown here is derived from an EMBL/GenBank/DDBJ whole genome shotgun (WGS) entry which is preliminary data.</text>
</comment>
<evidence type="ECO:0000313" key="8">
    <source>
        <dbReference type="Proteomes" id="UP000648239"/>
    </source>
</evidence>
<dbReference type="Gene3D" id="6.10.250.1450">
    <property type="match status" value="1"/>
</dbReference>
<comment type="similarity">
    <text evidence="1">Belongs to the complex I 51 kDa subunit family.</text>
</comment>
<dbReference type="Pfam" id="PF10589">
    <property type="entry name" value="NADH_4Fe-4S"/>
    <property type="match status" value="1"/>
</dbReference>
<evidence type="ECO:0000256" key="1">
    <source>
        <dbReference type="ARBA" id="ARBA00007523"/>
    </source>
</evidence>
<gene>
    <name evidence="7" type="ORF">IFK94_03830</name>
</gene>
<dbReference type="Gene3D" id="1.20.1440.230">
    <property type="entry name" value="NADH-ubiquinone oxidoreductase 51kDa subunit, iron-sulphur binding domain"/>
    <property type="match status" value="1"/>
</dbReference>
<name>A0A8J6Y117_9BACT</name>
<dbReference type="SMART" id="SM00928">
    <property type="entry name" value="NADH_4Fe-4S"/>
    <property type="match status" value="1"/>
</dbReference>
<dbReference type="PROSITE" id="PS00198">
    <property type="entry name" value="4FE4S_FER_1"/>
    <property type="match status" value="2"/>
</dbReference>
<keyword evidence="5" id="KW-0411">Iron-sulfur</keyword>
<dbReference type="PANTHER" id="PTHR43578">
    <property type="entry name" value="NADH-QUINONE OXIDOREDUCTASE SUBUNIT F"/>
    <property type="match status" value="1"/>
</dbReference>
<dbReference type="InterPro" id="IPR017896">
    <property type="entry name" value="4Fe4S_Fe-S-bd"/>
</dbReference>
<dbReference type="InterPro" id="IPR037207">
    <property type="entry name" value="Nuop51_4Fe4S-bd_sf"/>
</dbReference>
<dbReference type="Gene3D" id="3.40.50.11540">
    <property type="entry name" value="NADH-ubiquinone oxidoreductase 51kDa subunit"/>
    <property type="match status" value="1"/>
</dbReference>
<dbReference type="PROSITE" id="PS00645">
    <property type="entry name" value="COMPLEX1_51K_2"/>
    <property type="match status" value="1"/>
</dbReference>
<keyword evidence="2" id="KW-0004">4Fe-4S</keyword>
<feature type="domain" description="4Fe-4S ferredoxin-type" evidence="6">
    <location>
        <begin position="591"/>
        <end position="620"/>
    </location>
</feature>
<protein>
    <submittedName>
        <fullName evidence="7">NADH-quinone oxidoreductase subunit NuoF</fullName>
    </submittedName>
</protein>
<dbReference type="Gene3D" id="3.10.20.600">
    <property type="match status" value="1"/>
</dbReference>
<dbReference type="PANTHER" id="PTHR43578:SF3">
    <property type="entry name" value="NADH-QUINONE OXIDOREDUCTASE SUBUNIT F"/>
    <property type="match status" value="1"/>
</dbReference>
<sequence length="628" mass="67676">MRIDSREQFETLREEIRAAEAGNGNRILVCCGTGCLANGARKVAEAFAEQVGKRNLDAQVKLMVKNTGCHGFCERGPLVVLQPSGVLYTRVRVSNVAQILEKTVENGEIIPRLLYKNPADDIAIEQYSEIPFYKNQTRVAMRNIGRIDPTAVHDAIGAGCYTGMTRALFDMTPEQVLDEIETSGLRGRGGAGFGTARKWRSCRKAEGDRKFVLCNGDEGDPGAFKDRSIMEGDPHSILEGMVIGAHAVGAHEGFIYVRDEYPLAVVNLTLALTQARYLGLLGENILGSGFDFDIRISRGGGAFVCGESSALMLSLAGKVGEPRAKYVHSTEKGLFDLPTVLNNVETWADVGAIAANGGDWFAGMGTNKSKGTKAFSLVGKVKNTGLIELPMGTTLRHIIYDIGGGVLDDRPFKAVQTGGPSGGCIPEQLLDLPVDYEKLTEAGSMMGSGGMIVMDDRTCMVDVARYFLKFLTEESCGKCTPCREGLKQMLAIFDRMVEGKGVPGDLPLIERLAAGMQVGSLCELGKSAPNPVISTLRYFRDEYVAHIEDHVCTAGVCKELTAYRINPENCDGCAACAKACPVDAIAGERHSLHIIDHDTCISCGACMGVCPTDSVETFPKNELMKEVV</sequence>
<dbReference type="PROSITE" id="PS51379">
    <property type="entry name" value="4FE4S_FER_2"/>
    <property type="match status" value="2"/>
</dbReference>
<dbReference type="InterPro" id="IPR011538">
    <property type="entry name" value="Nuo51_FMN-bd"/>
</dbReference>
<dbReference type="Pfam" id="PF01512">
    <property type="entry name" value="Complex1_51K"/>
    <property type="match status" value="1"/>
</dbReference>
<dbReference type="SUPFAM" id="SSF54862">
    <property type="entry name" value="4Fe-4S ferredoxins"/>
    <property type="match status" value="1"/>
</dbReference>
<dbReference type="SUPFAM" id="SSF142019">
    <property type="entry name" value="Nqo1 FMN-binding domain-like"/>
    <property type="match status" value="1"/>
</dbReference>
<dbReference type="InterPro" id="IPR019575">
    <property type="entry name" value="Nuop51_4Fe4S-bd"/>
</dbReference>
<dbReference type="SUPFAM" id="SSF52833">
    <property type="entry name" value="Thioredoxin-like"/>
    <property type="match status" value="1"/>
</dbReference>
<evidence type="ECO:0000259" key="6">
    <source>
        <dbReference type="PROSITE" id="PS51379"/>
    </source>
</evidence>
<dbReference type="GO" id="GO:0051539">
    <property type="term" value="F:4 iron, 4 sulfur cluster binding"/>
    <property type="evidence" value="ECO:0007669"/>
    <property type="project" value="UniProtKB-KW"/>
</dbReference>
<dbReference type="InterPro" id="IPR036249">
    <property type="entry name" value="Thioredoxin-like_sf"/>
</dbReference>
<accession>A0A8J6Y117</accession>
<keyword evidence="4" id="KW-0408">Iron</keyword>
<evidence type="ECO:0000256" key="3">
    <source>
        <dbReference type="ARBA" id="ARBA00022723"/>
    </source>
</evidence>
<dbReference type="InterPro" id="IPR037225">
    <property type="entry name" value="Nuo51_FMN-bd_sf"/>
</dbReference>
<dbReference type="SUPFAM" id="SSF142984">
    <property type="entry name" value="Nqo1 middle domain-like"/>
    <property type="match status" value="1"/>
</dbReference>
<evidence type="ECO:0000256" key="2">
    <source>
        <dbReference type="ARBA" id="ARBA00022485"/>
    </source>
</evidence>
<dbReference type="InterPro" id="IPR001949">
    <property type="entry name" value="NADH-UbQ_OxRdtase_51kDa_CS"/>
</dbReference>
<evidence type="ECO:0000256" key="5">
    <source>
        <dbReference type="ARBA" id="ARBA00023014"/>
    </source>
</evidence>
<organism evidence="7 8">
    <name type="scientific">Candidatus Polarisedimenticola svalbardensis</name>
    <dbReference type="NCBI Taxonomy" id="2886004"/>
    <lineage>
        <taxon>Bacteria</taxon>
        <taxon>Pseudomonadati</taxon>
        <taxon>Acidobacteriota</taxon>
        <taxon>Candidatus Polarisedimenticolia</taxon>
        <taxon>Candidatus Polarisedimenticolales</taxon>
        <taxon>Candidatus Polarisedimenticolaceae</taxon>
        <taxon>Candidatus Polarisedimenticola</taxon>
    </lineage>
</organism>
<dbReference type="GO" id="GO:0010181">
    <property type="term" value="F:FMN binding"/>
    <property type="evidence" value="ECO:0007669"/>
    <property type="project" value="InterPro"/>
</dbReference>
<feature type="domain" description="4Fe-4S ferredoxin-type" evidence="6">
    <location>
        <begin position="561"/>
        <end position="590"/>
    </location>
</feature>
<dbReference type="FunFam" id="1.20.1440.230:FF:000001">
    <property type="entry name" value="Mitochondrial NADH dehydrogenase flavoprotein 1"/>
    <property type="match status" value="1"/>
</dbReference>
<evidence type="ECO:0000313" key="7">
    <source>
        <dbReference type="EMBL" id="MBD3867234.1"/>
    </source>
</evidence>
<dbReference type="Pfam" id="PF14697">
    <property type="entry name" value="Fer4_21"/>
    <property type="match status" value="1"/>
</dbReference>
<dbReference type="InterPro" id="IPR017900">
    <property type="entry name" value="4Fe4S_Fe_S_CS"/>
</dbReference>
<reference evidence="7 8" key="1">
    <citation type="submission" date="2020-08" db="EMBL/GenBank/DDBJ databases">
        <title>Acidobacteriota in marine sediments use diverse sulfur dissimilation pathways.</title>
        <authorList>
            <person name="Wasmund K."/>
        </authorList>
    </citation>
    <scope>NUCLEOTIDE SEQUENCE [LARGE SCALE GENOMIC DNA]</scope>
    <source>
        <strain evidence="7">MAG AM4</strain>
    </source>
</reference>
<dbReference type="CDD" id="cd02980">
    <property type="entry name" value="TRX_Fd_family"/>
    <property type="match status" value="1"/>
</dbReference>
<keyword evidence="3" id="KW-0479">Metal-binding</keyword>
<dbReference type="EMBL" id="JACXWD010000007">
    <property type="protein sequence ID" value="MBD3867234.1"/>
    <property type="molecule type" value="Genomic_DNA"/>
</dbReference>
<dbReference type="GO" id="GO:0046872">
    <property type="term" value="F:metal ion binding"/>
    <property type="evidence" value="ECO:0007669"/>
    <property type="project" value="UniProtKB-KW"/>
</dbReference>
<dbReference type="AlphaFoldDB" id="A0A8J6Y117"/>
<dbReference type="Gene3D" id="3.30.70.20">
    <property type="match status" value="2"/>
</dbReference>
<dbReference type="Proteomes" id="UP000648239">
    <property type="component" value="Unassembled WGS sequence"/>
</dbReference>
<dbReference type="Gene3D" id="3.40.30.10">
    <property type="entry name" value="Glutaredoxin"/>
    <property type="match status" value="1"/>
</dbReference>